<feature type="region of interest" description="Disordered" evidence="1">
    <location>
        <begin position="115"/>
        <end position="237"/>
    </location>
</feature>
<comment type="caution">
    <text evidence="2">The sequence shown here is derived from an EMBL/GenBank/DDBJ whole genome shotgun (WGS) entry which is preliminary data.</text>
</comment>
<accession>A0A101KUH4</accession>
<name>A0A101KUH4_RHILI</name>
<feature type="compositionally biased region" description="Basic and acidic residues" evidence="1">
    <location>
        <begin position="172"/>
        <end position="183"/>
    </location>
</feature>
<feature type="compositionally biased region" description="Basic and acidic residues" evidence="1">
    <location>
        <begin position="205"/>
        <end position="237"/>
    </location>
</feature>
<protein>
    <submittedName>
        <fullName evidence="2">Uncharacterized protein</fullName>
    </submittedName>
</protein>
<dbReference type="Proteomes" id="UP000053176">
    <property type="component" value="Unassembled WGS sequence"/>
</dbReference>
<feature type="region of interest" description="Disordered" evidence="1">
    <location>
        <begin position="293"/>
        <end position="348"/>
    </location>
</feature>
<evidence type="ECO:0000313" key="2">
    <source>
        <dbReference type="EMBL" id="KUM27251.1"/>
    </source>
</evidence>
<dbReference type="EMBL" id="LPWA01000098">
    <property type="protein sequence ID" value="KUM27251.1"/>
    <property type="molecule type" value="Genomic_DNA"/>
</dbReference>
<evidence type="ECO:0000313" key="3">
    <source>
        <dbReference type="Proteomes" id="UP000053176"/>
    </source>
</evidence>
<reference evidence="2 3" key="1">
    <citation type="submission" date="2015-12" db="EMBL/GenBank/DDBJ databases">
        <title>Draft genome sequence of Mesorhizobium sp. UFLA 01-765, a multitolerant efficient symbiont and plant-growth promoting strain isolated from Zn-mining soil using Leucaena leucocephala as a trap plant.</title>
        <authorList>
            <person name="Rangel W.M."/>
            <person name="Thijs S."/>
            <person name="Longatti S.M."/>
            <person name="Moreira F.M."/>
            <person name="Weyens N."/>
            <person name="Vangronsveld J."/>
            <person name="Van Hamme J.D."/>
            <person name="Bottos E.M."/>
            <person name="Rineau F."/>
        </authorList>
    </citation>
    <scope>NUCLEOTIDE SEQUENCE [LARGE SCALE GENOMIC DNA]</scope>
    <source>
        <strain evidence="2 3">UFLA 01-765</strain>
    </source>
</reference>
<sequence length="348" mass="39235">MRRPPPLPRIEQDLHEVACSRRQHEDRRHDEHACFQHREIARLGGIQHEVAKALDAEQRLDHHQPAEHVAALCRQHRDRRRQRIGQHVADNDLPATQPFQRGGARIVSGQRLDHAGPRHAGQIAGEVQHQWQSRQDEVIAARPKARALGRGTGDRQPVQPQAEDQEQEQPGDEIRDDTKRDAGENDQPIDKPTLAEAGDDACADTQRDEKQQYDAGKRGRATEACQHKGADGRAHRQRRAEVAAERCAEPMPVLDEHGLVGAELFVQRRDGLRIGEWTEHDACDIAGQDLPGEEDQCAHQPQGEQQRGYACRQGATRQHQVLTPQLGLRFRLMPGRRKRGRAADARSP</sequence>
<evidence type="ECO:0000256" key="1">
    <source>
        <dbReference type="SAM" id="MobiDB-lite"/>
    </source>
</evidence>
<gene>
    <name evidence="2" type="ORF">AU467_02360</name>
</gene>
<organism evidence="2 3">
    <name type="scientific">Rhizobium loti</name>
    <name type="common">Mesorhizobium loti</name>
    <dbReference type="NCBI Taxonomy" id="381"/>
    <lineage>
        <taxon>Bacteria</taxon>
        <taxon>Pseudomonadati</taxon>
        <taxon>Pseudomonadota</taxon>
        <taxon>Alphaproteobacteria</taxon>
        <taxon>Hyphomicrobiales</taxon>
        <taxon>Phyllobacteriaceae</taxon>
        <taxon>Mesorhizobium</taxon>
    </lineage>
</organism>
<dbReference type="AlphaFoldDB" id="A0A101KUH4"/>
<proteinExistence type="predicted"/>